<dbReference type="AlphaFoldDB" id="A0AAE3G7Y9"/>
<feature type="transmembrane region" description="Helical" evidence="1">
    <location>
        <begin position="7"/>
        <end position="31"/>
    </location>
</feature>
<accession>A0AAE3G7Y9</accession>
<organism evidence="2 3">
    <name type="scientific">Natronocella acetinitrilica</name>
    <dbReference type="NCBI Taxonomy" id="414046"/>
    <lineage>
        <taxon>Bacteria</taxon>
        <taxon>Pseudomonadati</taxon>
        <taxon>Pseudomonadota</taxon>
        <taxon>Gammaproteobacteria</taxon>
        <taxon>Chromatiales</taxon>
        <taxon>Ectothiorhodospiraceae</taxon>
        <taxon>Natronocella</taxon>
    </lineage>
</organism>
<name>A0AAE3G7Y9_9GAMM</name>
<gene>
    <name evidence="2" type="ORF">J2T57_002597</name>
</gene>
<reference evidence="2" key="1">
    <citation type="submission" date="2022-03" db="EMBL/GenBank/DDBJ databases">
        <title>Genomic Encyclopedia of Type Strains, Phase III (KMG-III): the genomes of soil and plant-associated and newly described type strains.</title>
        <authorList>
            <person name="Whitman W."/>
        </authorList>
    </citation>
    <scope>NUCLEOTIDE SEQUENCE</scope>
    <source>
        <strain evidence="2">ANL 6-2</strain>
    </source>
</reference>
<dbReference type="Proteomes" id="UP001205843">
    <property type="component" value="Unassembled WGS sequence"/>
</dbReference>
<sequence>MDKFTAFVLKVSGTLTAIGILSTAGLIYSIGQQLAVLQDQMARLDQRTAGLYTERRAEREFGDVRRELERLGMRIDENSRRLDTFSNRMRELENE</sequence>
<keyword evidence="1" id="KW-1133">Transmembrane helix</keyword>
<protein>
    <submittedName>
        <fullName evidence="2">Uncharacterized protein</fullName>
    </submittedName>
</protein>
<keyword evidence="1" id="KW-0812">Transmembrane</keyword>
<evidence type="ECO:0000256" key="1">
    <source>
        <dbReference type="SAM" id="Phobius"/>
    </source>
</evidence>
<comment type="caution">
    <text evidence="2">The sequence shown here is derived from an EMBL/GenBank/DDBJ whole genome shotgun (WGS) entry which is preliminary data.</text>
</comment>
<keyword evidence="1" id="KW-0472">Membrane</keyword>
<evidence type="ECO:0000313" key="3">
    <source>
        <dbReference type="Proteomes" id="UP001205843"/>
    </source>
</evidence>
<evidence type="ECO:0000313" key="2">
    <source>
        <dbReference type="EMBL" id="MCP1675447.1"/>
    </source>
</evidence>
<dbReference type="EMBL" id="JALJXV010000006">
    <property type="protein sequence ID" value="MCP1675447.1"/>
    <property type="molecule type" value="Genomic_DNA"/>
</dbReference>
<proteinExistence type="predicted"/>
<keyword evidence="3" id="KW-1185">Reference proteome</keyword>
<dbReference type="RefSeq" id="WP_253478910.1">
    <property type="nucleotide sequence ID" value="NZ_JALJXV010000006.1"/>
</dbReference>